<sequence length="47" mass="4932">MHGGRVGLFVARLDADAPGERPIDPIGFAAHTADAPERELTGSEDES</sequence>
<evidence type="ECO:0000313" key="2">
    <source>
        <dbReference type="Proteomes" id="UP000519004"/>
    </source>
</evidence>
<dbReference type="AlphaFoldDB" id="A0A7W7XYX7"/>
<evidence type="ECO:0000313" key="1">
    <source>
        <dbReference type="EMBL" id="MBB5014990.1"/>
    </source>
</evidence>
<dbReference type="RefSeq" id="WP_183947554.1">
    <property type="nucleotide sequence ID" value="NZ_JACHHX010000004.1"/>
</dbReference>
<accession>A0A7W7XYX7</accession>
<name>A0A7W7XYX7_9GAMM</name>
<keyword evidence="2" id="KW-1185">Reference proteome</keyword>
<protein>
    <submittedName>
        <fullName evidence="1">Uncharacterized protein</fullName>
    </submittedName>
</protein>
<dbReference type="Proteomes" id="UP000519004">
    <property type="component" value="Unassembled WGS sequence"/>
</dbReference>
<dbReference type="EMBL" id="JACHHX010000004">
    <property type="protein sequence ID" value="MBB5014990.1"/>
    <property type="molecule type" value="Genomic_DNA"/>
</dbReference>
<gene>
    <name evidence="1" type="ORF">HNQ58_000867</name>
</gene>
<comment type="caution">
    <text evidence="1">The sequence shown here is derived from an EMBL/GenBank/DDBJ whole genome shotgun (WGS) entry which is preliminary data.</text>
</comment>
<proteinExistence type="predicted"/>
<reference evidence="1 2" key="1">
    <citation type="submission" date="2020-08" db="EMBL/GenBank/DDBJ databases">
        <title>Genomic Encyclopedia of Type Strains, Phase IV (KMG-IV): sequencing the most valuable type-strain genomes for metagenomic binning, comparative biology and taxonomic classification.</title>
        <authorList>
            <person name="Goeker M."/>
        </authorList>
    </citation>
    <scope>NUCLEOTIDE SEQUENCE [LARGE SCALE GENOMIC DNA]</scope>
    <source>
        <strain evidence="1 2">DSM 25897</strain>
    </source>
</reference>
<organism evidence="1 2">
    <name type="scientific">Rehaibacterium terrae</name>
    <dbReference type="NCBI Taxonomy" id="1341696"/>
    <lineage>
        <taxon>Bacteria</taxon>
        <taxon>Pseudomonadati</taxon>
        <taxon>Pseudomonadota</taxon>
        <taxon>Gammaproteobacteria</taxon>
        <taxon>Lysobacterales</taxon>
        <taxon>Lysobacteraceae</taxon>
        <taxon>Rehaibacterium</taxon>
    </lineage>
</organism>